<dbReference type="EMBL" id="AYRZ02000004">
    <property type="protein sequence ID" value="PHT84246.1"/>
    <property type="molecule type" value="Genomic_DNA"/>
</dbReference>
<accession>A0A2G2ZQH8</accession>
<dbReference type="Gramene" id="PHT84246">
    <property type="protein sequence ID" value="PHT84246"/>
    <property type="gene ID" value="T459_12689"/>
</dbReference>
<name>A0A2G2ZQH8_CAPAN</name>
<dbReference type="Proteomes" id="UP000222542">
    <property type="component" value="Unassembled WGS sequence"/>
</dbReference>
<dbReference type="PANTHER" id="PTHR11439">
    <property type="entry name" value="GAG-POL-RELATED RETROTRANSPOSON"/>
    <property type="match status" value="1"/>
</dbReference>
<dbReference type="STRING" id="4072.A0A2G2ZQH8"/>
<dbReference type="OMA" id="TRIDIAC"/>
<evidence type="ECO:0000313" key="2">
    <source>
        <dbReference type="Proteomes" id="UP000222542"/>
    </source>
</evidence>
<gene>
    <name evidence="1" type="ORF">T459_12689</name>
</gene>
<organism evidence="1 2">
    <name type="scientific">Capsicum annuum</name>
    <name type="common">Capsicum pepper</name>
    <dbReference type="NCBI Taxonomy" id="4072"/>
    <lineage>
        <taxon>Eukaryota</taxon>
        <taxon>Viridiplantae</taxon>
        <taxon>Streptophyta</taxon>
        <taxon>Embryophyta</taxon>
        <taxon>Tracheophyta</taxon>
        <taxon>Spermatophyta</taxon>
        <taxon>Magnoliopsida</taxon>
        <taxon>eudicotyledons</taxon>
        <taxon>Gunneridae</taxon>
        <taxon>Pentapetalae</taxon>
        <taxon>asterids</taxon>
        <taxon>lamiids</taxon>
        <taxon>Solanales</taxon>
        <taxon>Solanaceae</taxon>
        <taxon>Solanoideae</taxon>
        <taxon>Capsiceae</taxon>
        <taxon>Capsicum</taxon>
    </lineage>
</organism>
<reference evidence="1 2" key="2">
    <citation type="journal article" date="2017" name="Genome Biol.">
        <title>New reference genome sequences of hot pepper reveal the massive evolution of plant disease-resistance genes by retroduplication.</title>
        <authorList>
            <person name="Kim S."/>
            <person name="Park J."/>
            <person name="Yeom S.I."/>
            <person name="Kim Y.M."/>
            <person name="Seo E."/>
            <person name="Kim K.T."/>
            <person name="Kim M.S."/>
            <person name="Lee J.M."/>
            <person name="Cheong K."/>
            <person name="Shin H.S."/>
            <person name="Kim S.B."/>
            <person name="Han K."/>
            <person name="Lee J."/>
            <person name="Park M."/>
            <person name="Lee H.A."/>
            <person name="Lee H.Y."/>
            <person name="Lee Y."/>
            <person name="Oh S."/>
            <person name="Lee J.H."/>
            <person name="Choi E."/>
            <person name="Choi E."/>
            <person name="Lee S.E."/>
            <person name="Jeon J."/>
            <person name="Kim H."/>
            <person name="Choi G."/>
            <person name="Song H."/>
            <person name="Lee J."/>
            <person name="Lee S.C."/>
            <person name="Kwon J.K."/>
            <person name="Lee H.Y."/>
            <person name="Koo N."/>
            <person name="Hong Y."/>
            <person name="Kim R.W."/>
            <person name="Kang W.H."/>
            <person name="Huh J.H."/>
            <person name="Kang B.C."/>
            <person name="Yang T.J."/>
            <person name="Lee Y.H."/>
            <person name="Bennetzen J.L."/>
            <person name="Choi D."/>
        </authorList>
    </citation>
    <scope>NUCLEOTIDE SEQUENCE [LARGE SCALE GENOMIC DNA]</scope>
    <source>
        <strain evidence="2">cv. CM334</strain>
    </source>
</reference>
<dbReference type="PANTHER" id="PTHR11439:SF522">
    <property type="entry name" value="REVERSE TRANSCRIPTASE TY1_COPIA-TYPE DOMAIN-CONTAINING PROTEIN"/>
    <property type="match status" value="1"/>
</dbReference>
<reference evidence="1 2" key="1">
    <citation type="journal article" date="2014" name="Nat. Genet.">
        <title>Genome sequence of the hot pepper provides insights into the evolution of pungency in Capsicum species.</title>
        <authorList>
            <person name="Kim S."/>
            <person name="Park M."/>
            <person name="Yeom S.I."/>
            <person name="Kim Y.M."/>
            <person name="Lee J.M."/>
            <person name="Lee H.A."/>
            <person name="Seo E."/>
            <person name="Choi J."/>
            <person name="Cheong K."/>
            <person name="Kim K.T."/>
            <person name="Jung K."/>
            <person name="Lee G.W."/>
            <person name="Oh S.K."/>
            <person name="Bae C."/>
            <person name="Kim S.B."/>
            <person name="Lee H.Y."/>
            <person name="Kim S.Y."/>
            <person name="Kim M.S."/>
            <person name="Kang B.C."/>
            <person name="Jo Y.D."/>
            <person name="Yang H.B."/>
            <person name="Jeong H.J."/>
            <person name="Kang W.H."/>
            <person name="Kwon J.K."/>
            <person name="Shin C."/>
            <person name="Lim J.Y."/>
            <person name="Park J.H."/>
            <person name="Huh J.H."/>
            <person name="Kim J.S."/>
            <person name="Kim B.D."/>
            <person name="Cohen O."/>
            <person name="Paran I."/>
            <person name="Suh M.C."/>
            <person name="Lee S.B."/>
            <person name="Kim Y.K."/>
            <person name="Shin Y."/>
            <person name="Noh S.J."/>
            <person name="Park J."/>
            <person name="Seo Y.S."/>
            <person name="Kwon S.Y."/>
            <person name="Kim H.A."/>
            <person name="Park J.M."/>
            <person name="Kim H.J."/>
            <person name="Choi S.B."/>
            <person name="Bosland P.W."/>
            <person name="Reeves G."/>
            <person name="Jo S.H."/>
            <person name="Lee B.W."/>
            <person name="Cho H.T."/>
            <person name="Choi H.S."/>
            <person name="Lee M.S."/>
            <person name="Yu Y."/>
            <person name="Do Choi Y."/>
            <person name="Park B.S."/>
            <person name="van Deynze A."/>
            <person name="Ashrafi H."/>
            <person name="Hill T."/>
            <person name="Kim W.T."/>
            <person name="Pai H.S."/>
            <person name="Ahn H.K."/>
            <person name="Yeam I."/>
            <person name="Giovannoni J.J."/>
            <person name="Rose J.K."/>
            <person name="Sorensen I."/>
            <person name="Lee S.J."/>
            <person name="Kim R.W."/>
            <person name="Choi I.Y."/>
            <person name="Choi B.S."/>
            <person name="Lim J.S."/>
            <person name="Lee Y.H."/>
            <person name="Choi D."/>
        </authorList>
    </citation>
    <scope>NUCLEOTIDE SEQUENCE [LARGE SCALE GENOMIC DNA]</scope>
    <source>
        <strain evidence="2">cv. CM334</strain>
    </source>
</reference>
<sequence length="118" mass="13084">MVGALQYLTLTRPDIAYAVNVVSQFMYAPRTTHLHSVKHIFRYLQGTINHGIFLKASSPVAIMVAYSDADWACCPDSRRSTTGFVVFLGDNLISWRANKQPTVSRSSTKADGDCLHCC</sequence>
<evidence type="ECO:0008006" key="3">
    <source>
        <dbReference type="Google" id="ProtNLM"/>
    </source>
</evidence>
<proteinExistence type="predicted"/>
<comment type="caution">
    <text evidence="1">The sequence shown here is derived from an EMBL/GenBank/DDBJ whole genome shotgun (WGS) entry which is preliminary data.</text>
</comment>
<protein>
    <recommendedName>
        <fullName evidence="3">Mitochondrial protein</fullName>
    </recommendedName>
</protein>
<evidence type="ECO:0000313" key="1">
    <source>
        <dbReference type="EMBL" id="PHT84246.1"/>
    </source>
</evidence>
<keyword evidence="2" id="KW-1185">Reference proteome</keyword>
<dbReference type="AlphaFoldDB" id="A0A2G2ZQH8"/>
<dbReference type="CDD" id="cd09272">
    <property type="entry name" value="RNase_HI_RT_Ty1"/>
    <property type="match status" value="1"/>
</dbReference>